<feature type="compositionally biased region" description="Basic and acidic residues" evidence="8">
    <location>
        <begin position="1"/>
        <end position="10"/>
    </location>
</feature>
<dbReference type="AlphaFoldDB" id="A0A8X8C3A2"/>
<name>A0A8X8C3A2_POPTO</name>
<evidence type="ECO:0000256" key="5">
    <source>
        <dbReference type="ARBA" id="ARBA00022884"/>
    </source>
</evidence>
<feature type="compositionally biased region" description="Pro residues" evidence="8">
    <location>
        <begin position="433"/>
        <end position="443"/>
    </location>
</feature>
<keyword evidence="11" id="KW-1185">Reference proteome</keyword>
<dbReference type="InterPro" id="IPR001876">
    <property type="entry name" value="Znf_RanBP2"/>
</dbReference>
<evidence type="ECO:0000256" key="8">
    <source>
        <dbReference type="SAM" id="MobiDB-lite"/>
    </source>
</evidence>
<dbReference type="OrthoDB" id="1878647at2759"/>
<keyword evidence="4" id="KW-0862">Zinc</keyword>
<keyword evidence="5" id="KW-0694">RNA-binding</keyword>
<dbReference type="GO" id="GO:0005634">
    <property type="term" value="C:nucleus"/>
    <property type="evidence" value="ECO:0007669"/>
    <property type="project" value="UniProtKB-SubCell"/>
</dbReference>
<feature type="region of interest" description="Disordered" evidence="8">
    <location>
        <begin position="308"/>
        <end position="465"/>
    </location>
</feature>
<dbReference type="PANTHER" id="PTHR23238">
    <property type="entry name" value="RNA BINDING PROTEIN"/>
    <property type="match status" value="1"/>
</dbReference>
<keyword evidence="2" id="KW-0479">Metal-binding</keyword>
<dbReference type="SMART" id="SM00547">
    <property type="entry name" value="ZnF_RBZ"/>
    <property type="match status" value="1"/>
</dbReference>
<dbReference type="InterPro" id="IPR034870">
    <property type="entry name" value="TET_fam"/>
</dbReference>
<feature type="region of interest" description="Disordered" evidence="8">
    <location>
        <begin position="1"/>
        <end position="70"/>
    </location>
</feature>
<sequence length="492" mass="55421">MGSRDKDQTTPHHQPLLSSLVVRPSVRDGGDGAGGGGLTGVRDYEPGEFLREPPSYSRPERYSDDPAVTQDSLPTITWSQGRHVGVSALLDHDPWGFGSCIMASIFMGNATIIILSGVIEMQTLPLADGYLAQFHWLFGVSTDGHVGHDKVPFGFRKIVMASVHHVALNYWEKMDLLVVMYVDFGDFKGCSSLDFAGFFPGYRLRAGSGSPVHRRDADHRYNSDFDNSGGPSRGRDFSNRKYHGRFQDSSPPYARGRGFDGPGLGPGPHRGEGMGRNNPNVRPREGDWICTDPLCGNLNFARRDFCNNCKRPRNRSGGSPRRVYPGPPPLHAPPRHFPGPSFDLSPGRTMNGYRSRPRDWARDRPRDYGSGGLPPRQGGQFSDHEMRRDRSDYADDEYKGRNKFDKPMPMDWGHNDHGRDSFFHERKGLERQPPSPPLPPPSLPQRGRWGREGRDRSRSPISTTKRVHNMYMEQGWRDDRHLVGRGRMRDVY</sequence>
<dbReference type="EMBL" id="JAAWWB010000036">
    <property type="protein sequence ID" value="KAG6739657.1"/>
    <property type="molecule type" value="Genomic_DNA"/>
</dbReference>
<comment type="caution">
    <text evidence="10">The sequence shown here is derived from an EMBL/GenBank/DDBJ whole genome shotgun (WGS) entry which is preliminary data.</text>
</comment>
<dbReference type="PROSITE" id="PS01358">
    <property type="entry name" value="ZF_RANBP2_1"/>
    <property type="match status" value="1"/>
</dbReference>
<gene>
    <name evidence="10" type="ORF">POTOM_057270</name>
</gene>
<feature type="compositionally biased region" description="Basic and acidic residues" evidence="8">
    <location>
        <begin position="356"/>
        <end position="367"/>
    </location>
</feature>
<evidence type="ECO:0000256" key="2">
    <source>
        <dbReference type="ARBA" id="ARBA00022723"/>
    </source>
</evidence>
<dbReference type="GO" id="GO:0006355">
    <property type="term" value="P:regulation of DNA-templated transcription"/>
    <property type="evidence" value="ECO:0007669"/>
    <property type="project" value="InterPro"/>
</dbReference>
<feature type="compositionally biased region" description="Gly residues" evidence="8">
    <location>
        <begin position="259"/>
        <end position="268"/>
    </location>
</feature>
<protein>
    <recommendedName>
        <fullName evidence="9">RanBP2-type domain-containing protein</fullName>
    </recommendedName>
</protein>
<dbReference type="FunFam" id="4.10.1060.10:FF:000017">
    <property type="entry name" value="FUS RNA-binding protein"/>
    <property type="match status" value="1"/>
</dbReference>
<evidence type="ECO:0000256" key="4">
    <source>
        <dbReference type="ARBA" id="ARBA00022833"/>
    </source>
</evidence>
<proteinExistence type="predicted"/>
<evidence type="ECO:0000256" key="6">
    <source>
        <dbReference type="ARBA" id="ARBA00023242"/>
    </source>
</evidence>
<feature type="compositionally biased region" description="Pro residues" evidence="8">
    <location>
        <begin position="325"/>
        <end position="337"/>
    </location>
</feature>
<feature type="domain" description="RanBP2-type" evidence="9">
    <location>
        <begin position="284"/>
        <end position="315"/>
    </location>
</feature>
<comment type="subcellular location">
    <subcellularLocation>
        <location evidence="1">Nucleus</location>
    </subcellularLocation>
</comment>
<evidence type="ECO:0000313" key="11">
    <source>
        <dbReference type="Proteomes" id="UP000886885"/>
    </source>
</evidence>
<feature type="compositionally biased region" description="Basic and acidic residues" evidence="8">
    <location>
        <begin position="382"/>
        <end position="430"/>
    </location>
</feature>
<evidence type="ECO:0000259" key="9">
    <source>
        <dbReference type="PROSITE" id="PS50199"/>
    </source>
</evidence>
<keyword evidence="3 7" id="KW-0863">Zinc-finger</keyword>
<feature type="compositionally biased region" description="Basic and acidic residues" evidence="8">
    <location>
        <begin position="42"/>
        <end position="51"/>
    </location>
</feature>
<dbReference type="PROSITE" id="PS50199">
    <property type="entry name" value="ZF_RANBP2_2"/>
    <property type="match status" value="1"/>
</dbReference>
<evidence type="ECO:0000256" key="1">
    <source>
        <dbReference type="ARBA" id="ARBA00004123"/>
    </source>
</evidence>
<dbReference type="GO" id="GO:0003723">
    <property type="term" value="F:RNA binding"/>
    <property type="evidence" value="ECO:0007669"/>
    <property type="project" value="UniProtKB-KW"/>
</dbReference>
<accession>A0A8X8C3A2</accession>
<feature type="compositionally biased region" description="Basic and acidic residues" evidence="8">
    <location>
        <begin position="449"/>
        <end position="458"/>
    </location>
</feature>
<dbReference type="Proteomes" id="UP000886885">
    <property type="component" value="Chromosome 18D"/>
</dbReference>
<organism evidence="10 11">
    <name type="scientific">Populus tomentosa</name>
    <name type="common">Chinese white poplar</name>
    <dbReference type="NCBI Taxonomy" id="118781"/>
    <lineage>
        <taxon>Eukaryota</taxon>
        <taxon>Viridiplantae</taxon>
        <taxon>Streptophyta</taxon>
        <taxon>Embryophyta</taxon>
        <taxon>Tracheophyta</taxon>
        <taxon>Spermatophyta</taxon>
        <taxon>Magnoliopsida</taxon>
        <taxon>eudicotyledons</taxon>
        <taxon>Gunneridae</taxon>
        <taxon>Pentapetalae</taxon>
        <taxon>rosids</taxon>
        <taxon>fabids</taxon>
        <taxon>Malpighiales</taxon>
        <taxon>Salicaceae</taxon>
        <taxon>Saliceae</taxon>
        <taxon>Populus</taxon>
    </lineage>
</organism>
<feature type="region of interest" description="Disordered" evidence="8">
    <location>
        <begin position="208"/>
        <end position="281"/>
    </location>
</feature>
<feature type="compositionally biased region" description="Basic and acidic residues" evidence="8">
    <location>
        <begin position="213"/>
        <end position="223"/>
    </location>
</feature>
<reference evidence="10" key="1">
    <citation type="journal article" date="2020" name="bioRxiv">
        <title>Hybrid origin of Populus tomentosa Carr. identified through genome sequencing and phylogenomic analysis.</title>
        <authorList>
            <person name="An X."/>
            <person name="Gao K."/>
            <person name="Chen Z."/>
            <person name="Li J."/>
            <person name="Yang X."/>
            <person name="Yang X."/>
            <person name="Zhou J."/>
            <person name="Guo T."/>
            <person name="Zhao T."/>
            <person name="Huang S."/>
            <person name="Miao D."/>
            <person name="Khan W.U."/>
            <person name="Rao P."/>
            <person name="Ye M."/>
            <person name="Lei B."/>
            <person name="Liao W."/>
            <person name="Wang J."/>
            <person name="Ji L."/>
            <person name="Li Y."/>
            <person name="Guo B."/>
            <person name="Mustafa N.S."/>
            <person name="Li S."/>
            <person name="Yun Q."/>
            <person name="Keller S.R."/>
            <person name="Mao J."/>
            <person name="Zhang R."/>
            <person name="Strauss S.H."/>
        </authorList>
    </citation>
    <scope>NUCLEOTIDE SEQUENCE</scope>
    <source>
        <strain evidence="10">GM15</strain>
        <tissue evidence="10">Leaf</tissue>
    </source>
</reference>
<keyword evidence="6" id="KW-0539">Nucleus</keyword>
<dbReference type="GO" id="GO:0008270">
    <property type="term" value="F:zinc ion binding"/>
    <property type="evidence" value="ECO:0007669"/>
    <property type="project" value="UniProtKB-KW"/>
</dbReference>
<evidence type="ECO:0000256" key="3">
    <source>
        <dbReference type="ARBA" id="ARBA00022771"/>
    </source>
</evidence>
<evidence type="ECO:0000256" key="7">
    <source>
        <dbReference type="PROSITE-ProRule" id="PRU00322"/>
    </source>
</evidence>
<evidence type="ECO:0000313" key="10">
    <source>
        <dbReference type="EMBL" id="KAG6739657.1"/>
    </source>
</evidence>